<evidence type="ECO:0000313" key="3">
    <source>
        <dbReference type="Proteomes" id="UP001312865"/>
    </source>
</evidence>
<proteinExistence type="predicted"/>
<comment type="caution">
    <text evidence="2">The sequence shown here is derived from an EMBL/GenBank/DDBJ whole genome shotgun (WGS) entry which is preliminary data.</text>
</comment>
<keyword evidence="1" id="KW-1133">Transmembrane helix</keyword>
<sequence length="59" mass="6869">MAITLTPGYRQHFIYNRKNTVKVTVLVSGAMRFHFIAFLFVLYLTVSYFANLPLRNSNI</sequence>
<name>A0ABU8HES6_9BACI</name>
<keyword evidence="1" id="KW-0472">Membrane</keyword>
<evidence type="ECO:0000256" key="1">
    <source>
        <dbReference type="SAM" id="Phobius"/>
    </source>
</evidence>
<keyword evidence="1" id="KW-0812">Transmembrane</keyword>
<gene>
    <name evidence="2" type="ORF">WAK64_11475</name>
</gene>
<accession>A0ABU8HES6</accession>
<organism evidence="2 3">
    <name type="scientific">Bacillus spongiae</name>
    <dbReference type="NCBI Taxonomy" id="2683610"/>
    <lineage>
        <taxon>Bacteria</taxon>
        <taxon>Bacillati</taxon>
        <taxon>Bacillota</taxon>
        <taxon>Bacilli</taxon>
        <taxon>Bacillales</taxon>
        <taxon>Bacillaceae</taxon>
        <taxon>Bacillus</taxon>
    </lineage>
</organism>
<dbReference type="EMBL" id="JBBAXC010000008">
    <property type="protein sequence ID" value="MEI5907676.1"/>
    <property type="molecule type" value="Genomic_DNA"/>
</dbReference>
<feature type="transmembrane region" description="Helical" evidence="1">
    <location>
        <begin position="33"/>
        <end position="54"/>
    </location>
</feature>
<protein>
    <submittedName>
        <fullName evidence="2">Uncharacterized protein</fullName>
    </submittedName>
</protein>
<keyword evidence="3" id="KW-1185">Reference proteome</keyword>
<dbReference type="RefSeq" id="WP_336587116.1">
    <property type="nucleotide sequence ID" value="NZ_JBBAXC010000008.1"/>
</dbReference>
<reference evidence="2 3" key="1">
    <citation type="journal article" date="2018" name="J. Microbiol.">
        <title>Bacillus spongiae sp. nov., isolated from sponge of Jeju Island.</title>
        <authorList>
            <person name="Lee G.E."/>
            <person name="Im W.T."/>
            <person name="Park J.S."/>
        </authorList>
    </citation>
    <scope>NUCLEOTIDE SEQUENCE [LARGE SCALE GENOMIC DNA]</scope>
    <source>
        <strain evidence="2 3">135PIL107-10</strain>
    </source>
</reference>
<dbReference type="Proteomes" id="UP001312865">
    <property type="component" value="Unassembled WGS sequence"/>
</dbReference>
<evidence type="ECO:0000313" key="2">
    <source>
        <dbReference type="EMBL" id="MEI5907676.1"/>
    </source>
</evidence>